<proteinExistence type="predicted"/>
<dbReference type="AlphaFoldDB" id="A0A2U3QKB0"/>
<gene>
    <name evidence="3" type="ORF">NBG4_760003</name>
</gene>
<name>A0A2U3QKB0_9BACT</name>
<dbReference type="OrthoDB" id="117166at2"/>
<keyword evidence="3" id="KW-0449">Lipoprotein</keyword>
<evidence type="ECO:0000313" key="4">
    <source>
        <dbReference type="Proteomes" id="UP000245125"/>
    </source>
</evidence>
<reference evidence="4" key="1">
    <citation type="submission" date="2018-03" db="EMBL/GenBank/DDBJ databases">
        <authorList>
            <person name="Zecchin S."/>
        </authorList>
    </citation>
    <scope>NUCLEOTIDE SEQUENCE [LARGE SCALE GENOMIC DNA]</scope>
</reference>
<protein>
    <submittedName>
        <fullName evidence="3">Lipoprotein (Modular protein)</fullName>
    </submittedName>
</protein>
<feature type="chain" id="PRO_5015564663" evidence="2">
    <location>
        <begin position="24"/>
        <end position="206"/>
    </location>
</feature>
<keyword evidence="2" id="KW-0732">Signal</keyword>
<organism evidence="3 4">
    <name type="scientific">Candidatus Sulfobium mesophilum</name>
    <dbReference type="NCBI Taxonomy" id="2016548"/>
    <lineage>
        <taxon>Bacteria</taxon>
        <taxon>Pseudomonadati</taxon>
        <taxon>Nitrospirota</taxon>
        <taxon>Nitrospiria</taxon>
        <taxon>Nitrospirales</taxon>
        <taxon>Nitrospiraceae</taxon>
        <taxon>Candidatus Sulfobium</taxon>
    </lineage>
</organism>
<evidence type="ECO:0000313" key="3">
    <source>
        <dbReference type="EMBL" id="SPQ01856.1"/>
    </source>
</evidence>
<feature type="signal peptide" evidence="2">
    <location>
        <begin position="1"/>
        <end position="23"/>
    </location>
</feature>
<accession>A0A2U3QKB0</accession>
<evidence type="ECO:0000256" key="1">
    <source>
        <dbReference type="SAM" id="MobiDB-lite"/>
    </source>
</evidence>
<dbReference type="Proteomes" id="UP000245125">
    <property type="component" value="Unassembled WGS sequence"/>
</dbReference>
<sequence>MKAFVLTFVVAICLIFGPLPAKAADEPAKEGGTTTESTGKDAKKEEKRRAIMDMRDRTLAQLYKTNPEAKADVENAVGYAVFDATGVNVILLVGVKGKGIAVENSSQKVTYMDMVRAGSGPGIGYKDYRMVFVFTSKKVFDTFTTVGMDAGASADATMKMGGKGKEATYAKSFNPAVKVYQITDKGLLLQANWGGTKFLKDKTLNE</sequence>
<feature type="compositionally biased region" description="Basic and acidic residues" evidence="1">
    <location>
        <begin position="38"/>
        <end position="47"/>
    </location>
</feature>
<feature type="region of interest" description="Disordered" evidence="1">
    <location>
        <begin position="23"/>
        <end position="47"/>
    </location>
</feature>
<dbReference type="EMBL" id="OUUY01000126">
    <property type="protein sequence ID" value="SPQ01856.1"/>
    <property type="molecule type" value="Genomic_DNA"/>
</dbReference>
<keyword evidence="4" id="KW-1185">Reference proteome</keyword>
<evidence type="ECO:0000256" key="2">
    <source>
        <dbReference type="SAM" id="SignalP"/>
    </source>
</evidence>